<evidence type="ECO:0000313" key="1">
    <source>
        <dbReference type="EMBL" id="WYJ91459.1"/>
    </source>
</evidence>
<proteinExistence type="predicted"/>
<name>A0AAQ3VWU9_9ENTE</name>
<reference evidence="1" key="2">
    <citation type="submission" date="2024-03" db="EMBL/GenBank/DDBJ databases">
        <title>The Genome Sequence of Enterococcus sp. DIV0242b.</title>
        <authorList>
            <consortium name="The Broad Institute Genomics Platform"/>
            <consortium name="The Broad Institute Microbial Omics Core"/>
            <consortium name="The Broad Institute Genomic Center for Infectious Diseases"/>
            <person name="Earl A."/>
            <person name="Manson A."/>
            <person name="Gilmore M."/>
            <person name="Schwartman J."/>
            <person name="Shea T."/>
            <person name="Abouelleil A."/>
            <person name="Cao P."/>
            <person name="Chapman S."/>
            <person name="Cusick C."/>
            <person name="Young S."/>
            <person name="Neafsey D."/>
            <person name="Nusbaum C."/>
            <person name="Birren B."/>
        </authorList>
    </citation>
    <scope>NUCLEOTIDE SEQUENCE</scope>
    <source>
        <strain evidence="1">9E7_DIV0242</strain>
    </source>
</reference>
<dbReference type="Proteomes" id="UP000195141">
    <property type="component" value="Chromosome"/>
</dbReference>
<dbReference type="EMBL" id="CP147247">
    <property type="protein sequence ID" value="WYJ91459.1"/>
    <property type="molecule type" value="Genomic_DNA"/>
</dbReference>
<gene>
    <name evidence="1" type="ORF">A5888_003227</name>
</gene>
<reference evidence="1" key="1">
    <citation type="submission" date="2017-05" db="EMBL/GenBank/DDBJ databases">
        <authorList>
            <consortium name="The Broad Institute Genomics Platform"/>
            <consortium name="The Broad Institute Genomic Center for Infectious Diseases"/>
            <person name="Earl A."/>
            <person name="Manson A."/>
            <person name="Schwartman J."/>
            <person name="Gilmore M."/>
            <person name="Abouelleil A."/>
            <person name="Cao P."/>
            <person name="Chapman S."/>
            <person name="Cusick C."/>
            <person name="Shea T."/>
            <person name="Young S."/>
            <person name="Neafsey D."/>
            <person name="Nusbaum C."/>
            <person name="Birren B."/>
        </authorList>
    </citation>
    <scope>NUCLEOTIDE SEQUENCE</scope>
    <source>
        <strain evidence="1">9E7_DIV0242</strain>
    </source>
</reference>
<dbReference type="RefSeq" id="WP_339101700.1">
    <property type="nucleotide sequence ID" value="NZ_CP147247.1"/>
</dbReference>
<organism evidence="1 2">
    <name type="scientific">Candidatus Enterococcus clewellii</name>
    <dbReference type="NCBI Taxonomy" id="1834193"/>
    <lineage>
        <taxon>Bacteria</taxon>
        <taxon>Bacillati</taxon>
        <taxon>Bacillota</taxon>
        <taxon>Bacilli</taxon>
        <taxon>Lactobacillales</taxon>
        <taxon>Enterococcaceae</taxon>
        <taxon>Enterococcus</taxon>
    </lineage>
</organism>
<evidence type="ECO:0000313" key="2">
    <source>
        <dbReference type="Proteomes" id="UP000195141"/>
    </source>
</evidence>
<protein>
    <submittedName>
        <fullName evidence="1">Uncharacterized protein</fullName>
    </submittedName>
</protein>
<dbReference type="AlphaFoldDB" id="A0AAQ3VWU9"/>
<keyword evidence="2" id="KW-1185">Reference proteome</keyword>
<sequence>MNKIFSKLIIQKIESYFKQELSKEELGVWAKKEYYKIIIGEYIFIEKLLVYSFLKKIATVHIEEDDVNDEYPASISEMKAISSILKGETDTVIFGEVRVDLKFSKKQMDKEKLHKIRELKSTIESSMTNEDELQLYLNQLETYFLVEQTALPVTVIDLLEIFMNNLLIKLGIQALASGADPYFSLYPKKEKRTKDSEIEKLLKVISCILGEESFEVCMIYKKGIGSISVLV</sequence>
<accession>A0AAQ3VWU9</accession>